<proteinExistence type="predicted"/>
<comment type="caution">
    <text evidence="2">The sequence shown here is derived from an EMBL/GenBank/DDBJ whole genome shotgun (WGS) entry which is preliminary data.</text>
</comment>
<sequence>MIGQTMSVVKRIECVYLPATNTEESSKWYINHLGMKLLRAVDENQVQLGISPEQTIFLIKSKEPINVTYTEINGSEQCILTMEVGNFEELHSKMKMNGAHVTDIEDNGGCGRNFFAYDPAGNKIDIWSGWPK</sequence>
<reference evidence="2" key="1">
    <citation type="submission" date="2019-10" db="EMBL/GenBank/DDBJ databases">
        <title>Description of Paenibacillus glebae sp. nov.</title>
        <authorList>
            <person name="Carlier A."/>
            <person name="Qi S."/>
        </authorList>
    </citation>
    <scope>NUCLEOTIDE SEQUENCE</scope>
    <source>
        <strain evidence="2">LMG 31456</strain>
    </source>
</reference>
<dbReference type="InterPro" id="IPR037523">
    <property type="entry name" value="VOC_core"/>
</dbReference>
<evidence type="ECO:0000313" key="3">
    <source>
        <dbReference type="Proteomes" id="UP000641588"/>
    </source>
</evidence>
<name>A0A972GKG1_9BACL</name>
<dbReference type="AlphaFoldDB" id="A0A972GKG1"/>
<protein>
    <submittedName>
        <fullName evidence="2">VOC family protein</fullName>
    </submittedName>
</protein>
<dbReference type="CDD" id="cd06587">
    <property type="entry name" value="VOC"/>
    <property type="match status" value="1"/>
</dbReference>
<feature type="domain" description="VOC" evidence="1">
    <location>
        <begin position="11"/>
        <end position="129"/>
    </location>
</feature>
<accession>A0A972GKG1</accession>
<dbReference type="EMBL" id="WHOD01000007">
    <property type="protein sequence ID" value="NOU91978.1"/>
    <property type="molecule type" value="Genomic_DNA"/>
</dbReference>
<organism evidence="2 3">
    <name type="scientific">Paenibacillus foliorum</name>
    <dbReference type="NCBI Taxonomy" id="2654974"/>
    <lineage>
        <taxon>Bacteria</taxon>
        <taxon>Bacillati</taxon>
        <taxon>Bacillota</taxon>
        <taxon>Bacilli</taxon>
        <taxon>Bacillales</taxon>
        <taxon>Paenibacillaceae</taxon>
        <taxon>Paenibacillus</taxon>
    </lineage>
</organism>
<evidence type="ECO:0000313" key="2">
    <source>
        <dbReference type="EMBL" id="NOU91978.1"/>
    </source>
</evidence>
<dbReference type="Proteomes" id="UP000641588">
    <property type="component" value="Unassembled WGS sequence"/>
</dbReference>
<dbReference type="Pfam" id="PF00903">
    <property type="entry name" value="Glyoxalase"/>
    <property type="match status" value="1"/>
</dbReference>
<dbReference type="SUPFAM" id="SSF54593">
    <property type="entry name" value="Glyoxalase/Bleomycin resistance protein/Dihydroxybiphenyl dioxygenase"/>
    <property type="match status" value="1"/>
</dbReference>
<dbReference type="InterPro" id="IPR029068">
    <property type="entry name" value="Glyas_Bleomycin-R_OHBP_Dase"/>
</dbReference>
<dbReference type="InterPro" id="IPR004360">
    <property type="entry name" value="Glyas_Fos-R_dOase_dom"/>
</dbReference>
<dbReference type="PROSITE" id="PS51819">
    <property type="entry name" value="VOC"/>
    <property type="match status" value="1"/>
</dbReference>
<gene>
    <name evidence="2" type="ORF">GC093_01840</name>
</gene>
<evidence type="ECO:0000259" key="1">
    <source>
        <dbReference type="PROSITE" id="PS51819"/>
    </source>
</evidence>
<dbReference type="Gene3D" id="3.10.180.10">
    <property type="entry name" value="2,3-Dihydroxybiphenyl 1,2-Dioxygenase, domain 1"/>
    <property type="match status" value="1"/>
</dbReference>
<keyword evidence="3" id="KW-1185">Reference proteome</keyword>